<comment type="caution">
    <text evidence="2">The sequence shown here is derived from an EMBL/GenBank/DDBJ whole genome shotgun (WGS) entry which is preliminary data.</text>
</comment>
<dbReference type="AlphaFoldDB" id="A0A9N9KRQ2"/>
<organism evidence="2 3">
    <name type="scientific">Hymenoscyphus fraxineus</name>
    <dbReference type="NCBI Taxonomy" id="746836"/>
    <lineage>
        <taxon>Eukaryota</taxon>
        <taxon>Fungi</taxon>
        <taxon>Dikarya</taxon>
        <taxon>Ascomycota</taxon>
        <taxon>Pezizomycotina</taxon>
        <taxon>Leotiomycetes</taxon>
        <taxon>Helotiales</taxon>
        <taxon>Helotiaceae</taxon>
        <taxon>Hymenoscyphus</taxon>
    </lineage>
</organism>
<dbReference type="PANTHER" id="PTHR41878:SF1">
    <property type="entry name" value="TNPR PROTEIN"/>
    <property type="match status" value="1"/>
</dbReference>
<dbReference type="PANTHER" id="PTHR41878">
    <property type="entry name" value="LEXA REPRESSOR-RELATED"/>
    <property type="match status" value="1"/>
</dbReference>
<gene>
    <name evidence="2" type="ORF">HYFRA_00003038</name>
</gene>
<reference evidence="2" key="1">
    <citation type="submission" date="2021-07" db="EMBL/GenBank/DDBJ databases">
        <authorList>
            <person name="Durling M."/>
        </authorList>
    </citation>
    <scope>NUCLEOTIDE SEQUENCE</scope>
</reference>
<accession>A0A9N9KRQ2</accession>
<proteinExistence type="predicted"/>
<name>A0A9N9KRQ2_9HELO</name>
<evidence type="ECO:0000313" key="2">
    <source>
        <dbReference type="EMBL" id="CAG8950822.1"/>
    </source>
</evidence>
<dbReference type="Proteomes" id="UP000696280">
    <property type="component" value="Unassembled WGS sequence"/>
</dbReference>
<dbReference type="Gene3D" id="3.10.290.30">
    <property type="entry name" value="MM3350-like"/>
    <property type="match status" value="1"/>
</dbReference>
<dbReference type="InterPro" id="IPR024047">
    <property type="entry name" value="MM3350-like_sf"/>
</dbReference>
<dbReference type="OrthoDB" id="245563at2759"/>
<protein>
    <recommendedName>
        <fullName evidence="1">Plasmid pRiA4b Orf3-like domain-containing protein</fullName>
    </recommendedName>
</protein>
<sequence length="374" mass="42477">MFLWFSEEAGLAHYAQRFTLHRGHVLTEFFIITSGHTTSWHPSQLESSFVPLAKPQKPRSNSDAAKDARSTKYHLDKTCQSSDWRSHKASCKAPNYILKIHLCPSTITSPSVIRTLSCPATATFENLHHAIQVAFNWANAHTFDFKIKDPNAEPEPEITYESYVRRWIRPTETANGPRQNFLRITHGTPGVNGFPAFGMPVDYMHRIHREHSQTPEVHGSDIKLSKVFENKEYGASDIQVEYEYDFGDSWTHEIRIVGREDLGPFRVLDGEGHGVAEDVGGAREWQRLKRAYRAAKPNRRQKEAMEDFESFSSHRDISDLAQGRQNEWDKDEINRKLLHLTRAVSKGPGSGPGLHRRCTCGMSLGSSSIPWGIP</sequence>
<evidence type="ECO:0000259" key="1">
    <source>
        <dbReference type="Pfam" id="PF07929"/>
    </source>
</evidence>
<feature type="domain" description="Plasmid pRiA4b Orf3-like" evidence="1">
    <location>
        <begin position="98"/>
        <end position="308"/>
    </location>
</feature>
<dbReference type="SUPFAM" id="SSF159941">
    <property type="entry name" value="MM3350-like"/>
    <property type="match status" value="2"/>
</dbReference>
<dbReference type="EMBL" id="CAJVRL010000038">
    <property type="protein sequence ID" value="CAG8950822.1"/>
    <property type="molecule type" value="Genomic_DNA"/>
</dbReference>
<evidence type="ECO:0000313" key="3">
    <source>
        <dbReference type="Proteomes" id="UP000696280"/>
    </source>
</evidence>
<dbReference type="Pfam" id="PF07929">
    <property type="entry name" value="PRiA4_ORF3"/>
    <property type="match status" value="1"/>
</dbReference>
<keyword evidence="3" id="KW-1185">Reference proteome</keyword>
<dbReference type="InterPro" id="IPR012912">
    <property type="entry name" value="Plasmid_pRiA4b_Orf3-like"/>
</dbReference>